<sequence>MSRRFIIIGAGTGQAANLTETARRALMSAACVFAAPRLAEQLGNLREIKPATMSQMVEWSIACTQSPVALLVSGDSGFFSLTKSIQHQLMAYGSVEILPGLSSMQYLCAKCGQSYDDAYILSLHGRSGSILGAVSYHKKVFALTGGTHTVQSICQDLVNAGLGHLLVYVGEDLGAAQERISAGTAQELALRSYSDLAVLLVLNPNAVDYQKALRDRDFVRGEVPMTKQEVRWTAVNLLDLQKSDIVYDIGAGTGSVSIEMARHACQGLVYAIERKDAGLSLIEQNRLALGAGNVIPVSGYAPEALEGLPTPDAVFIGGSGGELPEILAVLKQKNPDVRVCISAIALETMSRALESLKKLEFSNIEVCQISAARGRQVASYTMMTANNPVFLISGGGKP</sequence>
<dbReference type="GO" id="GO:0008276">
    <property type="term" value="F:protein methyltransferase activity"/>
    <property type="evidence" value="ECO:0007669"/>
    <property type="project" value="InterPro"/>
</dbReference>
<dbReference type="InterPro" id="IPR050714">
    <property type="entry name" value="Cobalamin_biosynth_MTase"/>
</dbReference>
<dbReference type="CDD" id="cd02440">
    <property type="entry name" value="AdoMet_MTases"/>
    <property type="match status" value="1"/>
</dbReference>
<dbReference type="NCBIfam" id="TIGR02469">
    <property type="entry name" value="CbiT"/>
    <property type="match status" value="1"/>
</dbReference>
<dbReference type="InterPro" id="IPR035996">
    <property type="entry name" value="4pyrrol_Methylase_sf"/>
</dbReference>
<dbReference type="EMBL" id="NFKK01000003">
    <property type="protein sequence ID" value="OUP53684.1"/>
    <property type="molecule type" value="Genomic_DNA"/>
</dbReference>
<comment type="caution">
    <text evidence="7">The sequence shown here is derived from an EMBL/GenBank/DDBJ whole genome shotgun (WGS) entry which is preliminary data.</text>
</comment>
<name>A0A1Y4LAD6_9FIRM</name>
<evidence type="ECO:0000313" key="7">
    <source>
        <dbReference type="EMBL" id="OUP53684.1"/>
    </source>
</evidence>
<dbReference type="InterPro" id="IPR000878">
    <property type="entry name" value="4pyrrol_Mease"/>
</dbReference>
<dbReference type="InterPro" id="IPR012818">
    <property type="entry name" value="CbiE"/>
</dbReference>
<accession>A0A1Y4LAD6</accession>
<dbReference type="GO" id="GO:0009236">
    <property type="term" value="P:cobalamin biosynthetic process"/>
    <property type="evidence" value="ECO:0007669"/>
    <property type="project" value="UniProtKB-UniPathway"/>
</dbReference>
<keyword evidence="3" id="KW-0489">Methyltransferase</keyword>
<dbReference type="PANTHER" id="PTHR43182:SF1">
    <property type="entry name" value="COBALT-PRECORRIN-7 C(5)-METHYLTRANSFERASE"/>
    <property type="match status" value="1"/>
</dbReference>
<dbReference type="GO" id="GO:0032259">
    <property type="term" value="P:methylation"/>
    <property type="evidence" value="ECO:0007669"/>
    <property type="project" value="UniProtKB-KW"/>
</dbReference>
<dbReference type="NCBIfam" id="TIGR02467">
    <property type="entry name" value="CbiE"/>
    <property type="match status" value="1"/>
</dbReference>
<dbReference type="InterPro" id="IPR014777">
    <property type="entry name" value="4pyrrole_Mease_sub1"/>
</dbReference>
<dbReference type="SUPFAM" id="SSF53790">
    <property type="entry name" value="Tetrapyrrole methylase"/>
    <property type="match status" value="1"/>
</dbReference>
<dbReference type="InterPro" id="IPR014776">
    <property type="entry name" value="4pyrrole_Mease_sub2"/>
</dbReference>
<evidence type="ECO:0000259" key="6">
    <source>
        <dbReference type="Pfam" id="PF00590"/>
    </source>
</evidence>
<dbReference type="Proteomes" id="UP000195897">
    <property type="component" value="Unassembled WGS sequence"/>
</dbReference>
<evidence type="ECO:0000256" key="3">
    <source>
        <dbReference type="ARBA" id="ARBA00022603"/>
    </source>
</evidence>
<dbReference type="UniPathway" id="UPA00148"/>
<reference evidence="8" key="1">
    <citation type="submission" date="2017-04" db="EMBL/GenBank/DDBJ databases">
        <title>Function of individual gut microbiota members based on whole genome sequencing of pure cultures obtained from chicken caecum.</title>
        <authorList>
            <person name="Medvecky M."/>
            <person name="Cejkova D."/>
            <person name="Polansky O."/>
            <person name="Karasova D."/>
            <person name="Kubasova T."/>
            <person name="Cizek A."/>
            <person name="Rychlik I."/>
        </authorList>
    </citation>
    <scope>NUCLEOTIDE SEQUENCE [LARGE SCALE GENOMIC DNA]</scope>
    <source>
        <strain evidence="8">An180</strain>
    </source>
</reference>
<proteinExistence type="predicted"/>
<keyword evidence="4" id="KW-0808">Transferase</keyword>
<dbReference type="CDD" id="cd11644">
    <property type="entry name" value="Precorrin-6Y-MT"/>
    <property type="match status" value="1"/>
</dbReference>
<keyword evidence="5" id="KW-0949">S-adenosyl-L-methionine</keyword>
<dbReference type="AlphaFoldDB" id="A0A1Y4LAD6"/>
<evidence type="ECO:0000256" key="5">
    <source>
        <dbReference type="ARBA" id="ARBA00022691"/>
    </source>
</evidence>
<evidence type="ECO:0000256" key="1">
    <source>
        <dbReference type="ARBA" id="ARBA00004953"/>
    </source>
</evidence>
<dbReference type="Gene3D" id="3.40.1010.10">
    <property type="entry name" value="Cobalt-precorrin-4 Transmethylase, Domain 1"/>
    <property type="match status" value="1"/>
</dbReference>
<keyword evidence="2" id="KW-0169">Cobalamin biosynthesis</keyword>
<dbReference type="Gene3D" id="3.40.50.150">
    <property type="entry name" value="Vaccinia Virus protein VP39"/>
    <property type="match status" value="1"/>
</dbReference>
<dbReference type="RefSeq" id="WP_087370918.1">
    <property type="nucleotide sequence ID" value="NZ_NFKK01000003.1"/>
</dbReference>
<dbReference type="InterPro" id="IPR029063">
    <property type="entry name" value="SAM-dependent_MTases_sf"/>
</dbReference>
<evidence type="ECO:0000313" key="8">
    <source>
        <dbReference type="Proteomes" id="UP000195897"/>
    </source>
</evidence>
<organism evidence="7 8">
    <name type="scientific">Butyricicoccus pullicaecorum</name>
    <dbReference type="NCBI Taxonomy" id="501571"/>
    <lineage>
        <taxon>Bacteria</taxon>
        <taxon>Bacillati</taxon>
        <taxon>Bacillota</taxon>
        <taxon>Clostridia</taxon>
        <taxon>Eubacteriales</taxon>
        <taxon>Butyricicoccaceae</taxon>
        <taxon>Butyricicoccus</taxon>
    </lineage>
</organism>
<dbReference type="InterPro" id="IPR014008">
    <property type="entry name" value="Cbl_synth_MTase_CbiT"/>
</dbReference>
<protein>
    <recommendedName>
        <fullName evidence="6">Tetrapyrrole methylase domain-containing protein</fullName>
    </recommendedName>
</protein>
<dbReference type="SUPFAM" id="SSF53335">
    <property type="entry name" value="S-adenosyl-L-methionine-dependent methyltransferases"/>
    <property type="match status" value="1"/>
</dbReference>
<evidence type="ECO:0000256" key="2">
    <source>
        <dbReference type="ARBA" id="ARBA00022573"/>
    </source>
</evidence>
<dbReference type="PANTHER" id="PTHR43182">
    <property type="entry name" value="COBALT-PRECORRIN-6B C(15)-METHYLTRANSFERASE (DECARBOXYLATING)"/>
    <property type="match status" value="1"/>
</dbReference>
<dbReference type="Pfam" id="PF00590">
    <property type="entry name" value="TP_methylase"/>
    <property type="match status" value="1"/>
</dbReference>
<evidence type="ECO:0000256" key="4">
    <source>
        <dbReference type="ARBA" id="ARBA00022679"/>
    </source>
</evidence>
<comment type="pathway">
    <text evidence="1">Cofactor biosynthesis; adenosylcobalamin biosynthesis.</text>
</comment>
<dbReference type="Gene3D" id="3.30.950.10">
    <property type="entry name" value="Methyltransferase, Cobalt-precorrin-4 Transmethylase, Domain 2"/>
    <property type="match status" value="1"/>
</dbReference>
<feature type="domain" description="Tetrapyrrole methylase" evidence="6">
    <location>
        <begin position="5"/>
        <end position="189"/>
    </location>
</feature>
<gene>
    <name evidence="7" type="ORF">B5F17_03620</name>
</gene>